<dbReference type="Gene3D" id="3.40.50.150">
    <property type="entry name" value="Vaccinia Virus protein VP39"/>
    <property type="match status" value="1"/>
</dbReference>
<feature type="domain" description="DNA methylase adenine-specific" evidence="3">
    <location>
        <begin position="124"/>
        <end position="193"/>
    </location>
</feature>
<keyword evidence="1" id="KW-0489">Methyltransferase</keyword>
<dbReference type="GO" id="GO:0003677">
    <property type="term" value="F:DNA binding"/>
    <property type="evidence" value="ECO:0007669"/>
    <property type="project" value="InterPro"/>
</dbReference>
<gene>
    <name evidence="4" type="ORF">S06H3_17624</name>
</gene>
<evidence type="ECO:0000256" key="2">
    <source>
        <dbReference type="ARBA" id="ARBA00022679"/>
    </source>
</evidence>
<evidence type="ECO:0000259" key="3">
    <source>
        <dbReference type="Pfam" id="PF02384"/>
    </source>
</evidence>
<dbReference type="PANTHER" id="PTHR33841">
    <property type="entry name" value="DNA METHYLTRANSFERASE YEEA-RELATED"/>
    <property type="match status" value="1"/>
</dbReference>
<dbReference type="EMBL" id="BARV01008828">
    <property type="protein sequence ID" value="GAI08743.1"/>
    <property type="molecule type" value="Genomic_DNA"/>
</dbReference>
<dbReference type="PANTHER" id="PTHR33841:SF4">
    <property type="entry name" value="RESTRICTION MODIFICATION SYSTEM DNA SPECIFICITY DOMAIN"/>
    <property type="match status" value="1"/>
</dbReference>
<organism evidence="4">
    <name type="scientific">marine sediment metagenome</name>
    <dbReference type="NCBI Taxonomy" id="412755"/>
    <lineage>
        <taxon>unclassified sequences</taxon>
        <taxon>metagenomes</taxon>
        <taxon>ecological metagenomes</taxon>
    </lineage>
</organism>
<dbReference type="InterPro" id="IPR003356">
    <property type="entry name" value="DNA_methylase_A-5"/>
</dbReference>
<dbReference type="InterPro" id="IPR050953">
    <property type="entry name" value="N4_N6_ade-DNA_methylase"/>
</dbReference>
<dbReference type="AlphaFoldDB" id="X1KPY0"/>
<evidence type="ECO:0000256" key="1">
    <source>
        <dbReference type="ARBA" id="ARBA00022603"/>
    </source>
</evidence>
<name>X1KPY0_9ZZZZ</name>
<dbReference type="Pfam" id="PF02384">
    <property type="entry name" value="N6_Mtase"/>
    <property type="match status" value="1"/>
</dbReference>
<proteinExistence type="predicted"/>
<protein>
    <recommendedName>
        <fullName evidence="3">DNA methylase adenine-specific domain-containing protein</fullName>
    </recommendedName>
</protein>
<dbReference type="GO" id="GO:0008170">
    <property type="term" value="F:N-methyltransferase activity"/>
    <property type="evidence" value="ECO:0007669"/>
    <property type="project" value="InterPro"/>
</dbReference>
<sequence length="232" mass="26392">MARLYHIDQFTDLKPLLFAVHTYYAFFMKLLAAELLSLQQGALLPSIAEQIPAAPSEVLQSSLHNLENNTWFEAQGIRNFLEADFFGWYLSSWNAELEEAVRNLARCLAEYEPATGTLAPEDTRDLLKKLYQYLLPRELRHDLGEFYTPDWLAEVVLNDMGYAGKPEMRVLDPACGSGTFLVLAIRRIRDYAQSSMTSRAKGERDLLNHILENVVGFDLNPLAAIPLRENKP</sequence>
<dbReference type="PRINTS" id="PR00507">
    <property type="entry name" value="N12N6MTFRASE"/>
</dbReference>
<keyword evidence="2" id="KW-0808">Transferase</keyword>
<dbReference type="GO" id="GO:0032259">
    <property type="term" value="P:methylation"/>
    <property type="evidence" value="ECO:0007669"/>
    <property type="project" value="UniProtKB-KW"/>
</dbReference>
<comment type="caution">
    <text evidence="4">The sequence shown here is derived from an EMBL/GenBank/DDBJ whole genome shotgun (WGS) entry which is preliminary data.</text>
</comment>
<dbReference type="SUPFAM" id="SSF53335">
    <property type="entry name" value="S-adenosyl-L-methionine-dependent methyltransferases"/>
    <property type="match status" value="1"/>
</dbReference>
<evidence type="ECO:0000313" key="4">
    <source>
        <dbReference type="EMBL" id="GAI08743.1"/>
    </source>
</evidence>
<dbReference type="InterPro" id="IPR029063">
    <property type="entry name" value="SAM-dependent_MTases_sf"/>
</dbReference>
<accession>X1KPY0</accession>
<reference evidence="4" key="1">
    <citation type="journal article" date="2014" name="Front. Microbiol.">
        <title>High frequency of phylogenetically diverse reductive dehalogenase-homologous genes in deep subseafloor sedimentary metagenomes.</title>
        <authorList>
            <person name="Kawai M."/>
            <person name="Futagami T."/>
            <person name="Toyoda A."/>
            <person name="Takaki Y."/>
            <person name="Nishi S."/>
            <person name="Hori S."/>
            <person name="Arai W."/>
            <person name="Tsubouchi T."/>
            <person name="Morono Y."/>
            <person name="Uchiyama I."/>
            <person name="Ito T."/>
            <person name="Fujiyama A."/>
            <person name="Inagaki F."/>
            <person name="Takami H."/>
        </authorList>
    </citation>
    <scope>NUCLEOTIDE SEQUENCE</scope>
    <source>
        <strain evidence="4">Expedition CK06-06</strain>
    </source>
</reference>